<feature type="compositionally biased region" description="Low complexity" evidence="1">
    <location>
        <begin position="70"/>
        <end position="90"/>
    </location>
</feature>
<protein>
    <submittedName>
        <fullName evidence="2">Uncharacterized protein</fullName>
    </submittedName>
</protein>
<feature type="region of interest" description="Disordered" evidence="1">
    <location>
        <begin position="68"/>
        <end position="95"/>
    </location>
</feature>
<organism evidence="2 3">
    <name type="scientific">Arthrobotrys conoides</name>
    <dbReference type="NCBI Taxonomy" id="74498"/>
    <lineage>
        <taxon>Eukaryota</taxon>
        <taxon>Fungi</taxon>
        <taxon>Dikarya</taxon>
        <taxon>Ascomycota</taxon>
        <taxon>Pezizomycotina</taxon>
        <taxon>Orbiliomycetes</taxon>
        <taxon>Orbiliales</taxon>
        <taxon>Orbiliaceae</taxon>
        <taxon>Arthrobotrys</taxon>
    </lineage>
</organism>
<gene>
    <name evidence="2" type="ORF">TWF506_002076</name>
</gene>
<evidence type="ECO:0000313" key="2">
    <source>
        <dbReference type="EMBL" id="KAK6521873.1"/>
    </source>
</evidence>
<evidence type="ECO:0000313" key="3">
    <source>
        <dbReference type="Proteomes" id="UP001307849"/>
    </source>
</evidence>
<keyword evidence="3" id="KW-1185">Reference proteome</keyword>
<evidence type="ECO:0000256" key="1">
    <source>
        <dbReference type="SAM" id="MobiDB-lite"/>
    </source>
</evidence>
<dbReference type="Proteomes" id="UP001307849">
    <property type="component" value="Unassembled WGS sequence"/>
</dbReference>
<sequence length="230" mass="25212">MVFDGPYPSYSGSMERVINDALSSPSHEDVDDIVSASNSVHKIGFRFPRYIRTWLFSRPILRRLRSFRNQQESSSVDSSSSTSIQSTTADDILDRLPEGGTSIGNLVKSIQNMEKCLTPVEGSDTATEITCMSPCGSLMSSTGGEGVQGLRMTSVMFPGRVRGLSVGREAYSSTGGREKKRMIFKKRYLEIHDGIWDSTGGTFIPNAWPLPGSGVKTAISKPKISRNCKR</sequence>
<accession>A0AAN8NI96</accession>
<dbReference type="EMBL" id="JAVHJM010000001">
    <property type="protein sequence ID" value="KAK6521873.1"/>
    <property type="molecule type" value="Genomic_DNA"/>
</dbReference>
<name>A0AAN8NI96_9PEZI</name>
<dbReference type="AlphaFoldDB" id="A0AAN8NI96"/>
<reference evidence="2 3" key="1">
    <citation type="submission" date="2019-10" db="EMBL/GenBank/DDBJ databases">
        <authorList>
            <person name="Palmer J.M."/>
        </authorList>
    </citation>
    <scope>NUCLEOTIDE SEQUENCE [LARGE SCALE GENOMIC DNA]</scope>
    <source>
        <strain evidence="2 3">TWF506</strain>
    </source>
</reference>
<comment type="caution">
    <text evidence="2">The sequence shown here is derived from an EMBL/GenBank/DDBJ whole genome shotgun (WGS) entry which is preliminary data.</text>
</comment>
<proteinExistence type="predicted"/>